<feature type="region of interest" description="Disordered" evidence="1">
    <location>
        <begin position="1"/>
        <end position="70"/>
    </location>
</feature>
<feature type="compositionally biased region" description="Low complexity" evidence="1">
    <location>
        <begin position="47"/>
        <end position="70"/>
    </location>
</feature>
<reference evidence="2 3" key="1">
    <citation type="submission" date="2024-04" db="EMBL/GenBank/DDBJ databases">
        <authorList>
            <person name="Fracassetti M."/>
        </authorList>
    </citation>
    <scope>NUCLEOTIDE SEQUENCE [LARGE SCALE GENOMIC DNA]</scope>
</reference>
<evidence type="ECO:0000256" key="1">
    <source>
        <dbReference type="SAM" id="MobiDB-lite"/>
    </source>
</evidence>
<organism evidence="2 3">
    <name type="scientific">Linum trigynum</name>
    <dbReference type="NCBI Taxonomy" id="586398"/>
    <lineage>
        <taxon>Eukaryota</taxon>
        <taxon>Viridiplantae</taxon>
        <taxon>Streptophyta</taxon>
        <taxon>Embryophyta</taxon>
        <taxon>Tracheophyta</taxon>
        <taxon>Spermatophyta</taxon>
        <taxon>Magnoliopsida</taxon>
        <taxon>eudicotyledons</taxon>
        <taxon>Gunneridae</taxon>
        <taxon>Pentapetalae</taxon>
        <taxon>rosids</taxon>
        <taxon>fabids</taxon>
        <taxon>Malpighiales</taxon>
        <taxon>Linaceae</taxon>
        <taxon>Linum</taxon>
    </lineage>
</organism>
<dbReference type="Proteomes" id="UP001497516">
    <property type="component" value="Chromosome 7"/>
</dbReference>
<evidence type="ECO:0000313" key="2">
    <source>
        <dbReference type="EMBL" id="CAL1402717.1"/>
    </source>
</evidence>
<sequence length="129" mass="13295">MLAADNGEIPAPMTALPPSDRPPDTSPSPDATKILSTQTGGSADGNSSAMIIDSTSSSQQPLTSSTPPQQFSYANAVTGWKLASTVGNETHSWTPVGENDLIPGLRNGEPALKVSDDFKNKIGTPCALV</sequence>
<dbReference type="EMBL" id="OZ034820">
    <property type="protein sequence ID" value="CAL1402717.1"/>
    <property type="molecule type" value="Genomic_DNA"/>
</dbReference>
<keyword evidence="3" id="KW-1185">Reference proteome</keyword>
<accession>A0AAV2FXN0</accession>
<feature type="compositionally biased region" description="Polar residues" evidence="1">
    <location>
        <begin position="34"/>
        <end position="46"/>
    </location>
</feature>
<protein>
    <submittedName>
        <fullName evidence="2">Uncharacterized protein</fullName>
    </submittedName>
</protein>
<proteinExistence type="predicted"/>
<evidence type="ECO:0000313" key="3">
    <source>
        <dbReference type="Proteomes" id="UP001497516"/>
    </source>
</evidence>
<gene>
    <name evidence="2" type="ORF">LTRI10_LOCUS42695</name>
</gene>
<dbReference type="AlphaFoldDB" id="A0AAV2FXN0"/>
<name>A0AAV2FXN0_9ROSI</name>